<keyword evidence="4 11" id="KW-0067">ATP-binding</keyword>
<dbReference type="Gene3D" id="3.40.50.300">
    <property type="entry name" value="P-loop containing nucleotide triphosphate hydrolases"/>
    <property type="match status" value="1"/>
</dbReference>
<accession>A0ABP8K0I7</accession>
<evidence type="ECO:0000256" key="1">
    <source>
        <dbReference type="ARBA" id="ARBA00004651"/>
    </source>
</evidence>
<feature type="region of interest" description="Disordered" evidence="7">
    <location>
        <begin position="436"/>
        <end position="460"/>
    </location>
</feature>
<dbReference type="SUPFAM" id="SSF52540">
    <property type="entry name" value="P-loop containing nucleoside triphosphate hydrolases"/>
    <property type="match status" value="1"/>
</dbReference>
<dbReference type="PROSITE" id="PS00211">
    <property type="entry name" value="ABC_TRANSPORTER_1"/>
    <property type="match status" value="1"/>
</dbReference>
<keyword evidence="3" id="KW-0547">Nucleotide-binding</keyword>
<evidence type="ECO:0000259" key="9">
    <source>
        <dbReference type="PROSITE" id="PS50893"/>
    </source>
</evidence>
<evidence type="ECO:0000256" key="8">
    <source>
        <dbReference type="SAM" id="Phobius"/>
    </source>
</evidence>
<name>A0ABP8K0I7_9ACTN</name>
<comment type="subcellular location">
    <subcellularLocation>
        <location evidence="1">Cell membrane</location>
        <topology evidence="1">Multi-pass membrane protein</topology>
    </subcellularLocation>
</comment>
<feature type="transmembrane region" description="Helical" evidence="8">
    <location>
        <begin position="58"/>
        <end position="78"/>
    </location>
</feature>
<dbReference type="EMBL" id="BAABFR010000064">
    <property type="protein sequence ID" value="GAA4398768.1"/>
    <property type="molecule type" value="Genomic_DNA"/>
</dbReference>
<evidence type="ECO:0000256" key="5">
    <source>
        <dbReference type="ARBA" id="ARBA00022989"/>
    </source>
</evidence>
<evidence type="ECO:0000313" key="11">
    <source>
        <dbReference type="EMBL" id="GAA4398768.1"/>
    </source>
</evidence>
<feature type="transmembrane region" description="Helical" evidence="8">
    <location>
        <begin position="273"/>
        <end position="290"/>
    </location>
</feature>
<dbReference type="SUPFAM" id="SSF90123">
    <property type="entry name" value="ABC transporter transmembrane region"/>
    <property type="match status" value="1"/>
</dbReference>
<dbReference type="SMART" id="SM00382">
    <property type="entry name" value="AAA"/>
    <property type="match status" value="1"/>
</dbReference>
<reference evidence="12" key="1">
    <citation type="journal article" date="2019" name="Int. J. Syst. Evol. Microbiol.">
        <title>The Global Catalogue of Microorganisms (GCM) 10K type strain sequencing project: providing services to taxonomists for standard genome sequencing and annotation.</title>
        <authorList>
            <consortium name="The Broad Institute Genomics Platform"/>
            <consortium name="The Broad Institute Genome Sequencing Center for Infectious Disease"/>
            <person name="Wu L."/>
            <person name="Ma J."/>
        </authorList>
    </citation>
    <scope>NUCLEOTIDE SEQUENCE [LARGE SCALE GENOMIC DNA]</scope>
    <source>
        <strain evidence="12">JCM 17688</strain>
    </source>
</reference>
<feature type="region of interest" description="Disordered" evidence="7">
    <location>
        <begin position="582"/>
        <end position="629"/>
    </location>
</feature>
<dbReference type="InterPro" id="IPR039421">
    <property type="entry name" value="Type_1_exporter"/>
</dbReference>
<feature type="transmembrane region" description="Helical" evidence="8">
    <location>
        <begin position="137"/>
        <end position="157"/>
    </location>
</feature>
<dbReference type="PANTHER" id="PTHR43394">
    <property type="entry name" value="ATP-DEPENDENT PERMEASE MDL1, MITOCHONDRIAL"/>
    <property type="match status" value="1"/>
</dbReference>
<feature type="domain" description="ABC transporter" evidence="9">
    <location>
        <begin position="342"/>
        <end position="595"/>
    </location>
</feature>
<evidence type="ECO:0000256" key="7">
    <source>
        <dbReference type="SAM" id="MobiDB-lite"/>
    </source>
</evidence>
<evidence type="ECO:0000256" key="3">
    <source>
        <dbReference type="ARBA" id="ARBA00022741"/>
    </source>
</evidence>
<gene>
    <name evidence="11" type="ORF">GCM10023147_35370</name>
</gene>
<dbReference type="InterPro" id="IPR017871">
    <property type="entry name" value="ABC_transporter-like_CS"/>
</dbReference>
<dbReference type="InterPro" id="IPR003593">
    <property type="entry name" value="AAA+_ATPase"/>
</dbReference>
<comment type="caution">
    <text evidence="11">The sequence shown here is derived from an EMBL/GenBank/DDBJ whole genome shotgun (WGS) entry which is preliminary data.</text>
</comment>
<dbReference type="InterPro" id="IPR011527">
    <property type="entry name" value="ABC1_TM_dom"/>
</dbReference>
<dbReference type="GO" id="GO:0005524">
    <property type="term" value="F:ATP binding"/>
    <property type="evidence" value="ECO:0007669"/>
    <property type="project" value="UniProtKB-KW"/>
</dbReference>
<protein>
    <submittedName>
        <fullName evidence="11">ABC transporter ATP-binding protein</fullName>
    </submittedName>
</protein>
<evidence type="ECO:0000256" key="2">
    <source>
        <dbReference type="ARBA" id="ARBA00022692"/>
    </source>
</evidence>
<keyword evidence="5 8" id="KW-1133">Transmembrane helix</keyword>
<keyword evidence="12" id="KW-1185">Reference proteome</keyword>
<feature type="domain" description="ABC transmembrane type-1" evidence="10">
    <location>
        <begin position="24"/>
        <end position="296"/>
    </location>
</feature>
<feature type="transmembrane region" description="Helical" evidence="8">
    <location>
        <begin position="163"/>
        <end position="182"/>
    </location>
</feature>
<evidence type="ECO:0000256" key="6">
    <source>
        <dbReference type="ARBA" id="ARBA00023136"/>
    </source>
</evidence>
<proteinExistence type="predicted"/>
<feature type="transmembrane region" description="Helical" evidence="8">
    <location>
        <begin position="20"/>
        <end position="46"/>
    </location>
</feature>
<dbReference type="RefSeq" id="WP_344998424.1">
    <property type="nucleotide sequence ID" value="NZ_BAABFR010000064.1"/>
</dbReference>
<dbReference type="PROSITE" id="PS50929">
    <property type="entry name" value="ABC_TM1F"/>
    <property type="match status" value="1"/>
</dbReference>
<dbReference type="InterPro" id="IPR036640">
    <property type="entry name" value="ABC1_TM_sf"/>
</dbReference>
<evidence type="ECO:0000313" key="12">
    <source>
        <dbReference type="Proteomes" id="UP001500635"/>
    </source>
</evidence>
<evidence type="ECO:0000259" key="10">
    <source>
        <dbReference type="PROSITE" id="PS50929"/>
    </source>
</evidence>
<dbReference type="InterPro" id="IPR027417">
    <property type="entry name" value="P-loop_NTPase"/>
</dbReference>
<dbReference type="CDD" id="cd07346">
    <property type="entry name" value="ABC_6TM_exporters"/>
    <property type="match status" value="1"/>
</dbReference>
<dbReference type="Proteomes" id="UP001500635">
    <property type="component" value="Unassembled WGS sequence"/>
</dbReference>
<dbReference type="Pfam" id="PF00664">
    <property type="entry name" value="ABC_membrane"/>
    <property type="match status" value="1"/>
</dbReference>
<keyword evidence="6 8" id="KW-0472">Membrane</keyword>
<keyword evidence="2 8" id="KW-0812">Transmembrane</keyword>
<evidence type="ECO:0000256" key="4">
    <source>
        <dbReference type="ARBA" id="ARBA00022840"/>
    </source>
</evidence>
<feature type="transmembrane region" description="Helical" evidence="8">
    <location>
        <begin position="243"/>
        <end position="267"/>
    </location>
</feature>
<organism evidence="11 12">
    <name type="scientific">Tsukamurella soli</name>
    <dbReference type="NCBI Taxonomy" id="644556"/>
    <lineage>
        <taxon>Bacteria</taxon>
        <taxon>Bacillati</taxon>
        <taxon>Actinomycetota</taxon>
        <taxon>Actinomycetes</taxon>
        <taxon>Mycobacteriales</taxon>
        <taxon>Tsukamurellaceae</taxon>
        <taxon>Tsukamurella</taxon>
    </lineage>
</organism>
<dbReference type="CDD" id="cd03228">
    <property type="entry name" value="ABCC_MRP_Like"/>
    <property type="match status" value="1"/>
</dbReference>
<sequence length="629" mass="65791">MGQRGLLALLWSFARPHRWVIARGLVLLCLAAVVDVVSVLVMADVLNAVLEAHSTSQMVVSVASWVGVTALGAVLTYFGTIACTRGSEGVVLALRDAMFRRAQGIPLDELKRWSIGDLVVRLTEDVIVLETALSSSVVQAIIAGLTTLGLVGVAFYMSWQLTVVALIAVPILMGISLAFRGVQERVTISERTSHSALGGSLNEILSTHEHVRLHNMEGAESGLIHRRGVQLFLARMREARVEAAFGGILGSAEVLTMIVVTVGGVILVREGHLSIGSLIALSGYLAYLYPKIQEISETRLALVGAAVSADRILEVVGDLSDDESAGPHPGRVRAADSGPVAVTAAGVQLRRSDAFTLRVAEFAAAPGTVTVITGPSGSGKSTFGALVAGMERPDSGSLLLAGRDESAMSGGQIRAAVTLVPQRAVIRSGTIGENIGYGAAPDSEVDGDTPGGSGSHGAVSGAADEVVRAAARVARADEFVDQLPDGYGTEITLGGPELSGGQRQRIALARAIARDTPVVIFDEPSTGLDKENTELLARSLRALAVHRTVLVITHDPILVAAADSVYQADRGVIRPADREHLEYGSSAPEPDEVTGSDATGFAGTVEPGPQVAAPAEHSGDGRRYRIRRR</sequence>
<dbReference type="PROSITE" id="PS50893">
    <property type="entry name" value="ABC_TRANSPORTER_2"/>
    <property type="match status" value="1"/>
</dbReference>
<dbReference type="Pfam" id="PF00005">
    <property type="entry name" value="ABC_tran"/>
    <property type="match status" value="1"/>
</dbReference>
<dbReference type="Gene3D" id="1.20.1560.10">
    <property type="entry name" value="ABC transporter type 1, transmembrane domain"/>
    <property type="match status" value="1"/>
</dbReference>
<dbReference type="PANTHER" id="PTHR43394:SF1">
    <property type="entry name" value="ATP-BINDING CASSETTE SUB-FAMILY B MEMBER 10, MITOCHONDRIAL"/>
    <property type="match status" value="1"/>
</dbReference>
<dbReference type="InterPro" id="IPR003439">
    <property type="entry name" value="ABC_transporter-like_ATP-bd"/>
</dbReference>